<dbReference type="Gene3D" id="3.40.50.720">
    <property type="entry name" value="NAD(P)-binding Rossmann-like Domain"/>
    <property type="match status" value="1"/>
</dbReference>
<name>A0A0V9UL75_9NOCA</name>
<dbReference type="Pfam" id="PF00899">
    <property type="entry name" value="ThiF"/>
    <property type="match status" value="1"/>
</dbReference>
<accession>A0A0V9UL75</accession>
<reference evidence="3 4" key="2">
    <citation type="journal article" date="2016" name="Genome Announc.">
        <title>Draft Genome Sequence of a Versatile Hydrocarbon-Degrading Bacterium, Rhodococcus pyridinivorans Strain KG-16, Collected from Oil Fields in India.</title>
        <authorList>
            <person name="Aggarwal R.K."/>
            <person name="Dawar C."/>
            <person name="Phanindranath R."/>
            <person name="Mutnuri L."/>
            <person name="Dayal A.M."/>
        </authorList>
    </citation>
    <scope>NUCLEOTIDE SEQUENCE [LARGE SCALE GENOMIC DNA]</scope>
    <source>
        <strain evidence="3 4">KG-16</strain>
    </source>
</reference>
<feature type="domain" description="THIF-type NAD/FAD binding fold" evidence="2">
    <location>
        <begin position="83"/>
        <end position="217"/>
    </location>
</feature>
<sequence length="729" mass="78457">MASEDIPCAALLLAEDLEADMAVLERLRRDGVDLRDRLDDQRAGLAALGDDLPDEAPRWAYYPWNRIAVRILGPAGFDRLRLDRNRNKITADEQARLRSAKVGVVGLSVGHAVAYTLALEGACGALRLADFDTLELSNMNRLPVSVTDLGVNKAVIAARRIAELDPYLPVEVWTEGVTPETVGAFCRDLDVVVDECDSLDVKLLIRTEAARQRLPVVMHTSDRGLLDVERFDLDGDLLPFHGLLGDIDPETLQTLSTRDKVPYVLRLLDPEEISARMAASMLEVGESLETWPQLGADVGLGGVTVSAAVRGIVLDHPVASGRCRVDLDPHLDALDVPSGASDVPDVADEPAGTEPEATVPKTPPDGVPQDPVEAVIDAAIRAPSGGNAQPWSIVVEPDRLTFALAPEPEPVLMDLHRRGSLVALGAALHNARVAAANHKILGPETVLDRPGEPEPGVPLAHLELGSDTDPDLAAYHSGMLARATNRSPGDPHTVTDDELETMYAAARLVGGRIGVVTESDDIARLAEILAESDRVRYLDNRLRSEMVAELRWPGDPDPDSGIEVDSLGLDTAETAMLDVVLRDDALDRLEEWGLGRGLGKMTRDRVLGSAGLVAVFTEGRSPADYIRGGAVVESVWIAAQEIGLAVQPVSPVFLYADTRSDLERLSPRHVDDLDALRQDLHAVLKIPEGGGLALLLRFGRASAATMRSRRRNDRVRHAGDVEGLVPAPG</sequence>
<evidence type="ECO:0000313" key="4">
    <source>
        <dbReference type="Proteomes" id="UP000053060"/>
    </source>
</evidence>
<dbReference type="GO" id="GO:0061503">
    <property type="term" value="F:tRNA threonylcarbamoyladenosine dehydratase"/>
    <property type="evidence" value="ECO:0007669"/>
    <property type="project" value="TreeGrafter"/>
</dbReference>
<dbReference type="SUPFAM" id="SSF69572">
    <property type="entry name" value="Activating enzymes of the ubiquitin-like proteins"/>
    <property type="match status" value="1"/>
</dbReference>
<feature type="region of interest" description="Disordered" evidence="1">
    <location>
        <begin position="709"/>
        <end position="729"/>
    </location>
</feature>
<dbReference type="InterPro" id="IPR045886">
    <property type="entry name" value="ThiF/MoeB/HesA"/>
</dbReference>
<evidence type="ECO:0000256" key="1">
    <source>
        <dbReference type="SAM" id="MobiDB-lite"/>
    </source>
</evidence>
<dbReference type="InterPro" id="IPR000415">
    <property type="entry name" value="Nitroreductase-like"/>
</dbReference>
<dbReference type="InterPro" id="IPR000594">
    <property type="entry name" value="ThiF_NAD_FAD-bd"/>
</dbReference>
<dbReference type="SUPFAM" id="SSF55469">
    <property type="entry name" value="FMN-dependent nitroreductase-like"/>
    <property type="match status" value="2"/>
</dbReference>
<dbReference type="GO" id="GO:0061504">
    <property type="term" value="P:cyclic threonylcarbamoyladenosine biosynthetic process"/>
    <property type="evidence" value="ECO:0007669"/>
    <property type="project" value="TreeGrafter"/>
</dbReference>
<dbReference type="GO" id="GO:0008641">
    <property type="term" value="F:ubiquitin-like modifier activating enzyme activity"/>
    <property type="evidence" value="ECO:0007669"/>
    <property type="project" value="InterPro"/>
</dbReference>
<proteinExistence type="predicted"/>
<reference evidence="4" key="1">
    <citation type="submission" date="2015-01" db="EMBL/GenBank/DDBJ databases">
        <title>Draft genome sequence of Rhodococcus pyridinivorans strain KG-16, a hydrocarbon-degrading bacterium.</title>
        <authorList>
            <person name="Aggarwal R.K."/>
            <person name="Dawar C."/>
        </authorList>
    </citation>
    <scope>NUCLEOTIDE SEQUENCE [LARGE SCALE GENOMIC DNA]</scope>
    <source>
        <strain evidence="4">KG-16</strain>
    </source>
</reference>
<dbReference type="AlphaFoldDB" id="A0A0V9UL75"/>
<dbReference type="RefSeq" id="WP_060652181.1">
    <property type="nucleotide sequence ID" value="NZ_AZXY01000005.1"/>
</dbReference>
<dbReference type="PATRIC" id="fig|1441730.3.peg.2659"/>
<dbReference type="GO" id="GO:0016491">
    <property type="term" value="F:oxidoreductase activity"/>
    <property type="evidence" value="ECO:0007669"/>
    <property type="project" value="InterPro"/>
</dbReference>
<organism evidence="3 4">
    <name type="scientific">Rhodococcus pyridinivorans KG-16</name>
    <dbReference type="NCBI Taxonomy" id="1441730"/>
    <lineage>
        <taxon>Bacteria</taxon>
        <taxon>Bacillati</taxon>
        <taxon>Actinomycetota</taxon>
        <taxon>Actinomycetes</taxon>
        <taxon>Mycobacteriales</taxon>
        <taxon>Nocardiaceae</taxon>
        <taxon>Rhodococcus</taxon>
    </lineage>
</organism>
<evidence type="ECO:0000313" key="3">
    <source>
        <dbReference type="EMBL" id="KSZ58741.1"/>
    </source>
</evidence>
<dbReference type="InterPro" id="IPR035985">
    <property type="entry name" value="Ubiquitin-activating_enz"/>
</dbReference>
<evidence type="ECO:0000259" key="2">
    <source>
        <dbReference type="Pfam" id="PF00899"/>
    </source>
</evidence>
<dbReference type="PANTHER" id="PTHR43267">
    <property type="entry name" value="TRNA THREONYLCARBAMOYLADENOSINE DEHYDRATASE"/>
    <property type="match status" value="1"/>
</dbReference>
<dbReference type="Proteomes" id="UP000053060">
    <property type="component" value="Unassembled WGS sequence"/>
</dbReference>
<dbReference type="PANTHER" id="PTHR43267:SF3">
    <property type="entry name" value="THIF PROTEIN"/>
    <property type="match status" value="1"/>
</dbReference>
<gene>
    <name evidence="3" type="ORF">Z045_12800</name>
</gene>
<feature type="region of interest" description="Disordered" evidence="1">
    <location>
        <begin position="335"/>
        <end position="367"/>
    </location>
</feature>
<dbReference type="CDD" id="cd01483">
    <property type="entry name" value="E1_enzyme_family"/>
    <property type="match status" value="1"/>
</dbReference>
<dbReference type="Gene3D" id="3.40.109.10">
    <property type="entry name" value="NADH Oxidase"/>
    <property type="match status" value="2"/>
</dbReference>
<protein>
    <recommendedName>
        <fullName evidence="2">THIF-type NAD/FAD binding fold domain-containing protein</fullName>
    </recommendedName>
</protein>
<dbReference type="EMBL" id="AZXY01000005">
    <property type="protein sequence ID" value="KSZ58741.1"/>
    <property type="molecule type" value="Genomic_DNA"/>
</dbReference>
<comment type="caution">
    <text evidence="3">The sequence shown here is derived from an EMBL/GenBank/DDBJ whole genome shotgun (WGS) entry which is preliminary data.</text>
</comment>
<dbReference type="NCBIfam" id="NF005901">
    <property type="entry name" value="PRK07877.1"/>
    <property type="match status" value="1"/>
</dbReference>